<name>A0A366DLK6_9HYPH</name>
<proteinExistence type="predicted"/>
<dbReference type="OrthoDB" id="7771794at2"/>
<dbReference type="InterPro" id="IPR052718">
    <property type="entry name" value="NmrA-type_oxidoreductase"/>
</dbReference>
<reference evidence="2 3" key="1">
    <citation type="submission" date="2018-06" db="EMBL/GenBank/DDBJ databases">
        <title>Genomic Encyclopedia of Type Strains, Phase IV (KMG-IV): sequencing the most valuable type-strain genomes for metagenomic binning, comparative biology and taxonomic classification.</title>
        <authorList>
            <person name="Goeker M."/>
        </authorList>
    </citation>
    <scope>NUCLEOTIDE SEQUENCE [LARGE SCALE GENOMIC DNA]</scope>
    <source>
        <strain evidence="2 3">DSM 25619</strain>
    </source>
</reference>
<dbReference type="Gene3D" id="3.40.50.720">
    <property type="entry name" value="NAD(P)-binding Rossmann-like Domain"/>
    <property type="match status" value="1"/>
</dbReference>
<dbReference type="AlphaFoldDB" id="A0A366DLK6"/>
<feature type="domain" description="NAD(P)-binding" evidence="1">
    <location>
        <begin position="7"/>
        <end position="180"/>
    </location>
</feature>
<accession>A0A366DLK6</accession>
<evidence type="ECO:0000259" key="1">
    <source>
        <dbReference type="Pfam" id="PF13460"/>
    </source>
</evidence>
<dbReference type="Proteomes" id="UP000252893">
    <property type="component" value="Unassembled WGS sequence"/>
</dbReference>
<dbReference type="SUPFAM" id="SSF51735">
    <property type="entry name" value="NAD(P)-binding Rossmann-fold domains"/>
    <property type="match status" value="1"/>
</dbReference>
<dbReference type="EMBL" id="QNRH01000011">
    <property type="protein sequence ID" value="RBO90941.1"/>
    <property type="molecule type" value="Genomic_DNA"/>
</dbReference>
<dbReference type="PANTHER" id="PTHR47129">
    <property type="entry name" value="QUINONE OXIDOREDUCTASE 2"/>
    <property type="match status" value="1"/>
</dbReference>
<dbReference type="InterPro" id="IPR016040">
    <property type="entry name" value="NAD(P)-bd_dom"/>
</dbReference>
<evidence type="ECO:0000313" key="2">
    <source>
        <dbReference type="EMBL" id="RBO90941.1"/>
    </source>
</evidence>
<sequence length="287" mass="30297">MAIAITGATGKLGRLVVQKLKARIEPSSIVAIARDLTKCQELGVTARQGDYDQPEQLFEALVGIEAVLLISSSVDTGRVRHHRNVINAAMKAGVQRIVYTSTLHADWSPIGSASDHLATERALRGSGRAITILRNGWYTENYASSFRSAIASGILYGCAGDGKFSSASRADYADAAVEALIGVGHDDRTYELAGDSSYTLADAAAKLSLQTGKRIVYRNLPDTDYVAALIKAGIPEATAIKIASFDVAASNGALFHDGGQLSALIGHSTETLAKTISFITLSNIRGS</sequence>
<dbReference type="Pfam" id="PF13460">
    <property type="entry name" value="NAD_binding_10"/>
    <property type="match status" value="1"/>
</dbReference>
<protein>
    <submittedName>
        <fullName evidence="2">NAD(P)H dehydrogenase (Quinone)</fullName>
    </submittedName>
</protein>
<dbReference type="RefSeq" id="WP_113946103.1">
    <property type="nucleotide sequence ID" value="NZ_JBHEEG010000013.1"/>
</dbReference>
<dbReference type="CDD" id="cd05269">
    <property type="entry name" value="TMR_SDR_a"/>
    <property type="match status" value="1"/>
</dbReference>
<dbReference type="InterPro" id="IPR036291">
    <property type="entry name" value="NAD(P)-bd_dom_sf"/>
</dbReference>
<keyword evidence="3" id="KW-1185">Reference proteome</keyword>
<dbReference type="PANTHER" id="PTHR47129:SF1">
    <property type="entry name" value="NMRA-LIKE DOMAIN-CONTAINING PROTEIN"/>
    <property type="match status" value="1"/>
</dbReference>
<evidence type="ECO:0000313" key="3">
    <source>
        <dbReference type="Proteomes" id="UP000252893"/>
    </source>
</evidence>
<organism evidence="2 3">
    <name type="scientific">Pseudochrobactrum asaccharolyticum</name>
    <dbReference type="NCBI Taxonomy" id="354351"/>
    <lineage>
        <taxon>Bacteria</taxon>
        <taxon>Pseudomonadati</taxon>
        <taxon>Pseudomonadota</taxon>
        <taxon>Alphaproteobacteria</taxon>
        <taxon>Hyphomicrobiales</taxon>
        <taxon>Brucellaceae</taxon>
        <taxon>Pseudochrobactrum</taxon>
    </lineage>
</organism>
<dbReference type="Gene3D" id="3.90.25.10">
    <property type="entry name" value="UDP-galactose 4-epimerase, domain 1"/>
    <property type="match status" value="1"/>
</dbReference>
<gene>
    <name evidence="2" type="ORF">DFR47_11136</name>
</gene>
<comment type="caution">
    <text evidence="2">The sequence shown here is derived from an EMBL/GenBank/DDBJ whole genome shotgun (WGS) entry which is preliminary data.</text>
</comment>